<dbReference type="Proteomes" id="UP000230088">
    <property type="component" value="Unassembled WGS sequence"/>
</dbReference>
<gene>
    <name evidence="2" type="ORF">COT33_00070</name>
</gene>
<evidence type="ECO:0000313" key="2">
    <source>
        <dbReference type="EMBL" id="PIS39805.1"/>
    </source>
</evidence>
<evidence type="ECO:0000256" key="1">
    <source>
        <dbReference type="SAM" id="Phobius"/>
    </source>
</evidence>
<name>A0A2H0YMR9_9BACT</name>
<dbReference type="AlphaFoldDB" id="A0A2H0YMR9"/>
<feature type="transmembrane region" description="Helical" evidence="1">
    <location>
        <begin position="78"/>
        <end position="97"/>
    </location>
</feature>
<keyword evidence="1" id="KW-0472">Membrane</keyword>
<keyword evidence="1" id="KW-0812">Transmembrane</keyword>
<comment type="caution">
    <text evidence="2">The sequence shown here is derived from an EMBL/GenBank/DDBJ whole genome shotgun (WGS) entry which is preliminary data.</text>
</comment>
<dbReference type="EMBL" id="PEYD01000002">
    <property type="protein sequence ID" value="PIS39805.1"/>
    <property type="molecule type" value="Genomic_DNA"/>
</dbReference>
<feature type="transmembrane region" description="Helical" evidence="1">
    <location>
        <begin position="103"/>
        <end position="124"/>
    </location>
</feature>
<organism evidence="2 3">
    <name type="scientific">Candidatus Nealsonbacteria bacterium CG08_land_8_20_14_0_20_38_20</name>
    <dbReference type="NCBI Taxonomy" id="1974705"/>
    <lineage>
        <taxon>Bacteria</taxon>
        <taxon>Candidatus Nealsoniibacteriota</taxon>
    </lineage>
</organism>
<reference evidence="3" key="1">
    <citation type="submission" date="2017-09" db="EMBL/GenBank/DDBJ databases">
        <title>Depth-based differentiation of microbial function through sediment-hosted aquifers and enrichment of novel symbionts in the deep terrestrial subsurface.</title>
        <authorList>
            <person name="Probst A.J."/>
            <person name="Ladd B."/>
            <person name="Jarett J.K."/>
            <person name="Geller-Mcgrath D.E."/>
            <person name="Sieber C.M.K."/>
            <person name="Emerson J.B."/>
            <person name="Anantharaman K."/>
            <person name="Thomas B.C."/>
            <person name="Malmstrom R."/>
            <person name="Stieglmeier M."/>
            <person name="Klingl A."/>
            <person name="Woyke T."/>
            <person name="Ryan C.M."/>
            <person name="Banfield J.F."/>
        </authorList>
    </citation>
    <scope>NUCLEOTIDE SEQUENCE [LARGE SCALE GENOMIC DNA]</scope>
</reference>
<accession>A0A2H0YMR9</accession>
<proteinExistence type="predicted"/>
<sequence length="125" mass="15268">MSTLFQYLIWHYFDVPRGLLRVWRNFLKFNLNYFSIPLLIKTLFSHWRRYSWSYGQGFDIWRYIEVFFSNMISRLFGAASRFFLIIVGIFFEILLIVLGGLSFFVWLFLPVYLILSLIFGFWLIF</sequence>
<keyword evidence="1" id="KW-1133">Transmembrane helix</keyword>
<protein>
    <submittedName>
        <fullName evidence="2">Uncharacterized protein</fullName>
    </submittedName>
</protein>
<evidence type="ECO:0000313" key="3">
    <source>
        <dbReference type="Proteomes" id="UP000230088"/>
    </source>
</evidence>